<gene>
    <name evidence="1" type="ORF">DFP97_12226</name>
</gene>
<proteinExistence type="predicted"/>
<reference evidence="1 2" key="1">
    <citation type="submission" date="2018-07" db="EMBL/GenBank/DDBJ databases">
        <title>Genomic Encyclopedia of Type Strains, Phase III (KMG-III): the genomes of soil and plant-associated and newly described type strains.</title>
        <authorList>
            <person name="Whitman W."/>
        </authorList>
    </citation>
    <scope>NUCLEOTIDE SEQUENCE [LARGE SCALE GENOMIC DNA]</scope>
    <source>
        <strain evidence="1 2">CECT 7506</strain>
    </source>
</reference>
<organism evidence="1 2">
    <name type="scientific">Paenibacillus prosopidis</name>
    <dbReference type="NCBI Taxonomy" id="630520"/>
    <lineage>
        <taxon>Bacteria</taxon>
        <taxon>Bacillati</taxon>
        <taxon>Bacillota</taxon>
        <taxon>Bacilli</taxon>
        <taxon>Bacillales</taxon>
        <taxon>Paenibacillaceae</taxon>
        <taxon>Paenibacillus</taxon>
    </lineage>
</organism>
<dbReference type="RefSeq" id="WP_114383690.1">
    <property type="nucleotide sequence ID" value="NZ_QPJD01000022.1"/>
</dbReference>
<keyword evidence="2" id="KW-1185">Reference proteome</keyword>
<comment type="caution">
    <text evidence="1">The sequence shown here is derived from an EMBL/GenBank/DDBJ whole genome shotgun (WGS) entry which is preliminary data.</text>
</comment>
<dbReference type="AlphaFoldDB" id="A0A368VP48"/>
<name>A0A368VP48_9BACL</name>
<dbReference type="OrthoDB" id="9985394at2"/>
<evidence type="ECO:0000313" key="2">
    <source>
        <dbReference type="Proteomes" id="UP000252415"/>
    </source>
</evidence>
<protein>
    <submittedName>
        <fullName evidence="1">Uncharacterized protein</fullName>
    </submittedName>
</protein>
<evidence type="ECO:0000313" key="1">
    <source>
        <dbReference type="EMBL" id="RCW41590.1"/>
    </source>
</evidence>
<accession>A0A368VP48</accession>
<sequence length="89" mass="9863">MRKATLAGQGSVRQARMTDRLCTTDAAVESDQERSSLRRPMNAKATGALALGHDAIEQRRHDALPCFVSLDWSKAEMKARAVLSFFLEN</sequence>
<dbReference type="Proteomes" id="UP000252415">
    <property type="component" value="Unassembled WGS sequence"/>
</dbReference>
<dbReference type="EMBL" id="QPJD01000022">
    <property type="protein sequence ID" value="RCW41590.1"/>
    <property type="molecule type" value="Genomic_DNA"/>
</dbReference>